<dbReference type="EMBL" id="LN483074">
    <property type="protein sequence ID" value="CEA01438.1"/>
    <property type="molecule type" value="Genomic_DNA"/>
</dbReference>
<gene>
    <name evidence="2" type="ORF">BN1050_00909</name>
</gene>
<dbReference type="HOGENOM" id="CLU_3169906_0_0_9"/>
<keyword evidence="1" id="KW-1133">Transmembrane helix</keyword>
<feature type="transmembrane region" description="Helical" evidence="1">
    <location>
        <begin position="15"/>
        <end position="32"/>
    </location>
</feature>
<keyword evidence="1" id="KW-0472">Membrane</keyword>
<sequence length="47" mass="5622">MRKIYTLQKTAPPKLLWRSAVPILFLIIWFWLSTWLPVPSPTIFTLH</sequence>
<name>A0A078M234_9BACL</name>
<accession>A0A078M234</accession>
<evidence type="ECO:0000256" key="1">
    <source>
        <dbReference type="SAM" id="Phobius"/>
    </source>
</evidence>
<organism evidence="2">
    <name type="scientific">Metalysinibacillus saudimassiliensis</name>
    <dbReference type="NCBI Taxonomy" id="1461583"/>
    <lineage>
        <taxon>Bacteria</taxon>
        <taxon>Bacillati</taxon>
        <taxon>Bacillota</taxon>
        <taxon>Bacilli</taxon>
        <taxon>Bacillales</taxon>
        <taxon>Caryophanaceae</taxon>
        <taxon>Metalysinibacillus</taxon>
    </lineage>
</organism>
<proteinExistence type="predicted"/>
<reference evidence="2" key="1">
    <citation type="submission" date="2014-07" db="EMBL/GenBank/DDBJ databases">
        <authorList>
            <person name="Urmite Genomes Urmite Genomes"/>
        </authorList>
    </citation>
    <scope>NUCLEOTIDE SEQUENCE</scope>
    <source>
        <strain evidence="2">13S34_air</strain>
    </source>
</reference>
<dbReference type="AlphaFoldDB" id="A0A078M234"/>
<keyword evidence="1" id="KW-0812">Transmembrane</keyword>
<protein>
    <submittedName>
        <fullName evidence="2">Uncharacterized protein</fullName>
    </submittedName>
</protein>
<evidence type="ECO:0000313" key="2">
    <source>
        <dbReference type="EMBL" id="CEA01438.1"/>
    </source>
</evidence>
<dbReference type="PATRIC" id="fig|1461583.4.peg.869"/>